<dbReference type="EMBL" id="RKHR01000009">
    <property type="protein sequence ID" value="ROR94904.1"/>
    <property type="molecule type" value="Genomic_DNA"/>
</dbReference>
<sequence>MSIYTPSNAYITATGEFLPGEVIDNDHMEAVLGLVNDQPSRFRRRILQSNGIKQRHYALDASGQPTHMTEELAALAIQQAISYASITLEDVQMLSVGTTIPDLLAPGIASMVHGRIKGGPMDILSCAGICGSGAAAFKAAAMSVISGQHKAAISCGTERPSVIMQGKRFSKESTLDRTDSRLSETYNYFSADFLRWMLSDGAGAFVIQDTPNDGRPSLKIEWIETTSYAHELPTCMYMGTTNPNQPGIGNTWLHQDSLGEVDNLGLLLLRQDTKLLGENIVRIVTDFAKTLAKQGKLIADEVDWFLPHISSFFFQEKLFDAYAEQGIPIAKEKWFTNLETKGNTGAASMYIMLHALLYSDQIKKGEKVVMMIPESARFSVTYAQLTVV</sequence>
<feature type="domain" description="Thiolase N-terminal" evidence="3">
    <location>
        <begin position="67"/>
        <end position="166"/>
    </location>
</feature>
<organism evidence="5 6">
    <name type="scientific">Sinobacterium caligoides</name>
    <dbReference type="NCBI Taxonomy" id="933926"/>
    <lineage>
        <taxon>Bacteria</taxon>
        <taxon>Pseudomonadati</taxon>
        <taxon>Pseudomonadota</taxon>
        <taxon>Gammaproteobacteria</taxon>
        <taxon>Cellvibrionales</taxon>
        <taxon>Spongiibacteraceae</taxon>
        <taxon>Sinobacterium</taxon>
    </lineage>
</organism>
<protein>
    <submittedName>
        <fullName evidence="5">3-oxoacyl-[acyl-carrier-protein] synthase-3</fullName>
    </submittedName>
</protein>
<evidence type="ECO:0000259" key="4">
    <source>
        <dbReference type="Pfam" id="PF08541"/>
    </source>
</evidence>
<dbReference type="Pfam" id="PF00108">
    <property type="entry name" value="Thiolase_N"/>
    <property type="match status" value="1"/>
</dbReference>
<dbReference type="PANTHER" id="PTHR34069">
    <property type="entry name" value="3-OXOACYL-[ACYL-CARRIER-PROTEIN] SYNTHASE 3"/>
    <property type="match status" value="1"/>
</dbReference>
<dbReference type="InterPro" id="IPR016039">
    <property type="entry name" value="Thiolase-like"/>
</dbReference>
<name>A0A3N2D5Z8_9GAMM</name>
<evidence type="ECO:0000256" key="2">
    <source>
        <dbReference type="ARBA" id="ARBA00023315"/>
    </source>
</evidence>
<keyword evidence="6" id="KW-1185">Reference proteome</keyword>
<dbReference type="OrthoDB" id="2514738at2"/>
<comment type="caution">
    <text evidence="5">The sequence shown here is derived from an EMBL/GenBank/DDBJ whole genome shotgun (WGS) entry which is preliminary data.</text>
</comment>
<dbReference type="PANTHER" id="PTHR34069:SF3">
    <property type="entry name" value="ACYL-COA:ACYL-COA ALKYLTRANSFERASE"/>
    <property type="match status" value="1"/>
</dbReference>
<keyword evidence="2" id="KW-0012">Acyltransferase</keyword>
<reference evidence="5 6" key="1">
    <citation type="submission" date="2018-11" db="EMBL/GenBank/DDBJ databases">
        <title>Genomic Encyclopedia of Type Strains, Phase IV (KMG-IV): sequencing the most valuable type-strain genomes for metagenomic binning, comparative biology and taxonomic classification.</title>
        <authorList>
            <person name="Goeker M."/>
        </authorList>
    </citation>
    <scope>NUCLEOTIDE SEQUENCE [LARGE SCALE GENOMIC DNA]</scope>
    <source>
        <strain evidence="5 6">DSM 100316</strain>
    </source>
</reference>
<dbReference type="GO" id="GO:0044550">
    <property type="term" value="P:secondary metabolite biosynthetic process"/>
    <property type="evidence" value="ECO:0007669"/>
    <property type="project" value="TreeGrafter"/>
</dbReference>
<evidence type="ECO:0000256" key="1">
    <source>
        <dbReference type="ARBA" id="ARBA00022679"/>
    </source>
</evidence>
<dbReference type="SUPFAM" id="SSF53901">
    <property type="entry name" value="Thiolase-like"/>
    <property type="match status" value="2"/>
</dbReference>
<dbReference type="InterPro" id="IPR013747">
    <property type="entry name" value="ACP_syn_III_C"/>
</dbReference>
<evidence type="ECO:0000313" key="6">
    <source>
        <dbReference type="Proteomes" id="UP000275394"/>
    </source>
</evidence>
<dbReference type="RefSeq" id="WP_123714039.1">
    <property type="nucleotide sequence ID" value="NZ_RKHR01000009.1"/>
</dbReference>
<dbReference type="Gene3D" id="3.40.47.10">
    <property type="match status" value="2"/>
</dbReference>
<dbReference type="Pfam" id="PF08541">
    <property type="entry name" value="ACP_syn_III_C"/>
    <property type="match status" value="1"/>
</dbReference>
<dbReference type="CDD" id="cd00827">
    <property type="entry name" value="init_cond_enzymes"/>
    <property type="match status" value="1"/>
</dbReference>
<dbReference type="GO" id="GO:0016747">
    <property type="term" value="F:acyltransferase activity, transferring groups other than amino-acyl groups"/>
    <property type="evidence" value="ECO:0007669"/>
    <property type="project" value="InterPro"/>
</dbReference>
<evidence type="ECO:0000259" key="3">
    <source>
        <dbReference type="Pfam" id="PF00108"/>
    </source>
</evidence>
<evidence type="ECO:0000313" key="5">
    <source>
        <dbReference type="EMBL" id="ROR94904.1"/>
    </source>
</evidence>
<gene>
    <name evidence="5" type="ORF">EDC56_3717</name>
</gene>
<proteinExistence type="predicted"/>
<dbReference type="Proteomes" id="UP000275394">
    <property type="component" value="Unassembled WGS sequence"/>
</dbReference>
<accession>A0A3N2D5Z8</accession>
<keyword evidence="1" id="KW-0808">Transferase</keyword>
<dbReference type="AlphaFoldDB" id="A0A3N2D5Z8"/>
<feature type="domain" description="Beta-ketoacyl-[acyl-carrier-protein] synthase III C-terminal" evidence="4">
    <location>
        <begin position="296"/>
        <end position="371"/>
    </location>
</feature>
<dbReference type="InterPro" id="IPR020616">
    <property type="entry name" value="Thiolase_N"/>
</dbReference>